<name>A0A918S5L0_9HYPH</name>
<feature type="domain" description="Glycoside hydrolase family 20 catalytic" evidence="9">
    <location>
        <begin position="278"/>
        <end position="622"/>
    </location>
</feature>
<evidence type="ECO:0000256" key="5">
    <source>
        <dbReference type="ARBA" id="ARBA00023295"/>
    </source>
</evidence>
<reference evidence="11" key="1">
    <citation type="journal article" date="2014" name="Int. J. Syst. Evol. Microbiol.">
        <title>Complete genome sequence of Corynebacterium casei LMG S-19264T (=DSM 44701T), isolated from a smear-ripened cheese.</title>
        <authorList>
            <consortium name="US DOE Joint Genome Institute (JGI-PGF)"/>
            <person name="Walter F."/>
            <person name="Albersmeier A."/>
            <person name="Kalinowski J."/>
            <person name="Ruckert C."/>
        </authorList>
    </citation>
    <scope>NUCLEOTIDE SEQUENCE</scope>
    <source>
        <strain evidence="11">KCTC 32437</strain>
    </source>
</reference>
<organism evidence="11 12">
    <name type="scientific">Devosia pacifica</name>
    <dbReference type="NCBI Taxonomy" id="1335967"/>
    <lineage>
        <taxon>Bacteria</taxon>
        <taxon>Pseudomonadati</taxon>
        <taxon>Pseudomonadota</taxon>
        <taxon>Alphaproteobacteria</taxon>
        <taxon>Hyphomicrobiales</taxon>
        <taxon>Devosiaceae</taxon>
        <taxon>Devosia</taxon>
    </lineage>
</organism>
<dbReference type="InterPro" id="IPR015883">
    <property type="entry name" value="Glyco_hydro_20_cat"/>
</dbReference>
<dbReference type="AlphaFoldDB" id="A0A918S5L0"/>
<feature type="domain" description="Beta-hexosaminidase bacterial type N-terminal" evidence="10">
    <location>
        <begin position="151"/>
        <end position="274"/>
    </location>
</feature>
<comment type="similarity">
    <text evidence="2">Belongs to the glycosyl hydrolase 20 family.</text>
</comment>
<dbReference type="Proteomes" id="UP000646579">
    <property type="component" value="Unassembled WGS sequence"/>
</dbReference>
<keyword evidence="5" id="KW-0326">Glycosidase</keyword>
<dbReference type="InterPro" id="IPR029018">
    <property type="entry name" value="Hex-like_dom2"/>
</dbReference>
<evidence type="ECO:0000256" key="1">
    <source>
        <dbReference type="ARBA" id="ARBA00001231"/>
    </source>
</evidence>
<evidence type="ECO:0000313" key="12">
    <source>
        <dbReference type="Proteomes" id="UP000646579"/>
    </source>
</evidence>
<dbReference type="EC" id="3.2.1.52" evidence="3"/>
<dbReference type="GO" id="GO:0004563">
    <property type="term" value="F:beta-N-acetylhexosaminidase activity"/>
    <property type="evidence" value="ECO:0007669"/>
    <property type="project" value="UniProtKB-EC"/>
</dbReference>
<protein>
    <recommendedName>
        <fullName evidence="3">beta-N-acetylhexosaminidase</fullName>
        <ecNumber evidence="3">3.2.1.52</ecNumber>
    </recommendedName>
    <alternativeName>
        <fullName evidence="6">Beta-N-acetylhexosaminidase</fullName>
    </alternativeName>
    <alternativeName>
        <fullName evidence="7">N-acetyl-beta-glucosaminidase</fullName>
    </alternativeName>
</protein>
<dbReference type="SUPFAM" id="SSF55545">
    <property type="entry name" value="beta-N-acetylhexosaminidase-like domain"/>
    <property type="match status" value="1"/>
</dbReference>
<dbReference type="InterPro" id="IPR025705">
    <property type="entry name" value="Beta_hexosaminidase_sua/sub"/>
</dbReference>
<evidence type="ECO:0000256" key="2">
    <source>
        <dbReference type="ARBA" id="ARBA00006285"/>
    </source>
</evidence>
<dbReference type="CDD" id="cd06563">
    <property type="entry name" value="GH20_chitobiase-like"/>
    <property type="match status" value="1"/>
</dbReference>
<dbReference type="GO" id="GO:0005975">
    <property type="term" value="P:carbohydrate metabolic process"/>
    <property type="evidence" value="ECO:0007669"/>
    <property type="project" value="InterPro"/>
</dbReference>
<dbReference type="SUPFAM" id="SSF51445">
    <property type="entry name" value="(Trans)glycosidases"/>
    <property type="match status" value="1"/>
</dbReference>
<reference evidence="11" key="2">
    <citation type="submission" date="2020-09" db="EMBL/GenBank/DDBJ databases">
        <authorList>
            <person name="Sun Q."/>
            <person name="Kim S."/>
        </authorList>
    </citation>
    <scope>NUCLEOTIDE SEQUENCE</scope>
    <source>
        <strain evidence="11">KCTC 32437</strain>
    </source>
</reference>
<gene>
    <name evidence="11" type="ORF">GCM10007989_20010</name>
</gene>
<keyword evidence="4" id="KW-0378">Hydrolase</keyword>
<evidence type="ECO:0000259" key="9">
    <source>
        <dbReference type="Pfam" id="PF00728"/>
    </source>
</evidence>
<evidence type="ECO:0000256" key="4">
    <source>
        <dbReference type="ARBA" id="ARBA00022801"/>
    </source>
</evidence>
<dbReference type="PANTHER" id="PTHR22600:SF57">
    <property type="entry name" value="BETA-N-ACETYLHEXOSAMINIDASE"/>
    <property type="match status" value="1"/>
</dbReference>
<evidence type="ECO:0000259" key="10">
    <source>
        <dbReference type="Pfam" id="PF02838"/>
    </source>
</evidence>
<proteinExistence type="inferred from homology"/>
<dbReference type="GO" id="GO:0030203">
    <property type="term" value="P:glycosaminoglycan metabolic process"/>
    <property type="evidence" value="ECO:0007669"/>
    <property type="project" value="TreeGrafter"/>
</dbReference>
<dbReference type="PANTHER" id="PTHR22600">
    <property type="entry name" value="BETA-HEXOSAMINIDASE"/>
    <property type="match status" value="1"/>
</dbReference>
<dbReference type="RefSeq" id="WP_189425544.1">
    <property type="nucleotide sequence ID" value="NZ_BMZE01000002.1"/>
</dbReference>
<dbReference type="GO" id="GO:0016020">
    <property type="term" value="C:membrane"/>
    <property type="evidence" value="ECO:0007669"/>
    <property type="project" value="TreeGrafter"/>
</dbReference>
<keyword evidence="12" id="KW-1185">Reference proteome</keyword>
<dbReference type="Pfam" id="PF00728">
    <property type="entry name" value="Glyco_hydro_20"/>
    <property type="match status" value="1"/>
</dbReference>
<dbReference type="PRINTS" id="PR00738">
    <property type="entry name" value="GLHYDRLASE20"/>
</dbReference>
<comment type="catalytic activity">
    <reaction evidence="1">
        <text>Hydrolysis of terminal non-reducing N-acetyl-D-hexosamine residues in N-acetyl-beta-D-hexosaminides.</text>
        <dbReference type="EC" id="3.2.1.52"/>
    </reaction>
</comment>
<dbReference type="Pfam" id="PF02838">
    <property type="entry name" value="Glyco_hydro_20b"/>
    <property type="match status" value="1"/>
</dbReference>
<evidence type="ECO:0000256" key="3">
    <source>
        <dbReference type="ARBA" id="ARBA00012663"/>
    </source>
</evidence>
<dbReference type="Gene3D" id="3.20.20.80">
    <property type="entry name" value="Glycosidases"/>
    <property type="match status" value="1"/>
</dbReference>
<dbReference type="Gene3D" id="3.30.379.10">
    <property type="entry name" value="Chitobiase/beta-hexosaminidase domain 2-like"/>
    <property type="match status" value="1"/>
</dbReference>
<feature type="active site" description="Proton donor" evidence="8">
    <location>
        <position position="451"/>
    </location>
</feature>
<evidence type="ECO:0000256" key="8">
    <source>
        <dbReference type="PIRSR" id="PIRSR625705-1"/>
    </source>
</evidence>
<sequence>MSTRQHVTLATNWTGDAGSTAPTYELVVTNVSDAPISGFTLCMTAPTRVERNAGFEGAKLVSRRSNFVEVAPPESFTLQPGDRWSFSTTDVSRSLNHWSDGATTAWLQFEKGGTLPIDVIPTTMTGDNAPLRRGTEPLPVPGPGKATAPISVVPWPNQVSVSGAREVLQGLAPKGESGAEGAIESFREITLALFPTESICRSEAEGGIPISLEVDQSLPAEGYRIDFSSNPITVSASGHAGWLYGLITLGQILRGARRHKLTYTFPAAGEIVDQPAHGWRGSHFDVSRQFFTSDEVKRFVDVLAWNKLNRLHWHLSDDEGWRVEIDAYPELTQIGAWRGYGMKIPPLLGSGAAPTGGYYTKSAIRDIVAKAGRLGIEIVPEIDVPGHCFAVLMSLPHLADPDETGEYYFHENFPNACLNPAHEPVYEFIETTFSELLELFPSKTFHVGADEVPEGAWEGSPMARAMNEKIGGSGPAELQAAFLKRVQQFLTSKGRITGAWEEAAMGGGIDKANSYLVGWKSIEINKELAQDGYDIVIAPGQHYYLDMANGVGFSEPGASWAGWSGPEETYMFQPGEGWNEEQRAHLMGVQACIWTEHMMDRTLFDRLVFPRLSAIAETGWTAHANKSWQRFSGMAALMPNLYGHWADPVV</sequence>
<dbReference type="InterPro" id="IPR017853">
    <property type="entry name" value="GH"/>
</dbReference>
<accession>A0A918S5L0</accession>
<evidence type="ECO:0000313" key="11">
    <source>
        <dbReference type="EMBL" id="GHA24337.1"/>
    </source>
</evidence>
<evidence type="ECO:0000256" key="7">
    <source>
        <dbReference type="ARBA" id="ARBA00033000"/>
    </source>
</evidence>
<comment type="caution">
    <text evidence="11">The sequence shown here is derived from an EMBL/GenBank/DDBJ whole genome shotgun (WGS) entry which is preliminary data.</text>
</comment>
<evidence type="ECO:0000256" key="6">
    <source>
        <dbReference type="ARBA" id="ARBA00030512"/>
    </source>
</evidence>
<dbReference type="InterPro" id="IPR015882">
    <property type="entry name" value="HEX_bac_N"/>
</dbReference>
<dbReference type="EMBL" id="BMZE01000002">
    <property type="protein sequence ID" value="GHA24337.1"/>
    <property type="molecule type" value="Genomic_DNA"/>
</dbReference>